<keyword evidence="7 9" id="KW-0472">Membrane</keyword>
<feature type="transmembrane region" description="Helical" evidence="9">
    <location>
        <begin position="12"/>
        <end position="36"/>
    </location>
</feature>
<dbReference type="Proteomes" id="UP001438707">
    <property type="component" value="Unassembled WGS sequence"/>
</dbReference>
<keyword evidence="12" id="KW-1185">Reference proteome</keyword>
<feature type="transmembrane region" description="Helical" evidence="9">
    <location>
        <begin position="109"/>
        <end position="128"/>
    </location>
</feature>
<reference evidence="11 12" key="1">
    <citation type="journal article" date="2024" name="Nat. Commun.">
        <title>Phylogenomics reveals the evolutionary origins of lichenization in chlorophyte algae.</title>
        <authorList>
            <person name="Puginier C."/>
            <person name="Libourel C."/>
            <person name="Otte J."/>
            <person name="Skaloud P."/>
            <person name="Haon M."/>
            <person name="Grisel S."/>
            <person name="Petersen M."/>
            <person name="Berrin J.G."/>
            <person name="Delaux P.M."/>
            <person name="Dal Grande F."/>
            <person name="Keller J."/>
        </authorList>
    </citation>
    <scope>NUCLEOTIDE SEQUENCE [LARGE SCALE GENOMIC DNA]</scope>
    <source>
        <strain evidence="11 12">SAG 2145</strain>
    </source>
</reference>
<accession>A0AAW1QY96</accession>
<evidence type="ECO:0000256" key="7">
    <source>
        <dbReference type="ARBA" id="ARBA00023136"/>
    </source>
</evidence>
<name>A0AAW1QY96_9CHLO</name>
<proteinExistence type="predicted"/>
<dbReference type="Gene3D" id="3.30.40.10">
    <property type="entry name" value="Zinc/RING finger domain, C3HC4 (zinc finger)"/>
    <property type="match status" value="1"/>
</dbReference>
<dbReference type="PROSITE" id="PS50089">
    <property type="entry name" value="ZF_RING_2"/>
    <property type="match status" value="1"/>
</dbReference>
<feature type="transmembrane region" description="Helical" evidence="9">
    <location>
        <begin position="65"/>
        <end position="84"/>
    </location>
</feature>
<dbReference type="Pfam" id="PF00097">
    <property type="entry name" value="zf-C3HC4"/>
    <property type="match status" value="1"/>
</dbReference>
<dbReference type="InterPro" id="IPR013083">
    <property type="entry name" value="Znf_RING/FYVE/PHD"/>
</dbReference>
<dbReference type="EMBL" id="JALJOS010000021">
    <property type="protein sequence ID" value="KAK9826280.1"/>
    <property type="molecule type" value="Genomic_DNA"/>
</dbReference>
<sequence length="363" mass="39916">MTERQELTEGQAGVAIITFYLVLAVMVGAQSALFWWKKKDKRSYELVTLLGLWLVPPVISLKMQFWRFLLVWTGFSAMTGYMLWQCMQRKMSSSTPHLVYAWFLRAHQVNVAIGGIGYLLLLLELFGVGPILRFLYPATLSIMMVWYGLYFGILGRDCAEVAADRMAAVMGTRRKMAVSVNACGICDGALNDALTAPAARLGASPADQGRAPGALHPGMSSEDGVAADAAAIWGGGDSQDVQLPCKHLFHGRCIRGWTIVGKKDVCPVCLEKVDLRVLYGNRPWASTNLSWIQMLDAVRYLIVWNPVILIALHFLLHELGLDKGLQPPPSEMDGFNATSTLNTSLSLSSSSLLNSSNGTRRLF</sequence>
<dbReference type="SMART" id="SM00184">
    <property type="entry name" value="RING"/>
    <property type="match status" value="1"/>
</dbReference>
<gene>
    <name evidence="11" type="ORF">WJX74_005511</name>
</gene>
<dbReference type="InterPro" id="IPR018957">
    <property type="entry name" value="Znf_C3HC4_RING-type"/>
</dbReference>
<evidence type="ECO:0000256" key="4">
    <source>
        <dbReference type="ARBA" id="ARBA00022771"/>
    </source>
</evidence>
<dbReference type="AlphaFoldDB" id="A0AAW1QY96"/>
<dbReference type="PANTHER" id="PTHR13407:SF0">
    <property type="entry name" value="FI05221P"/>
    <property type="match status" value="1"/>
</dbReference>
<evidence type="ECO:0000256" key="1">
    <source>
        <dbReference type="ARBA" id="ARBA00004141"/>
    </source>
</evidence>
<keyword evidence="5" id="KW-0862">Zinc</keyword>
<evidence type="ECO:0000256" key="2">
    <source>
        <dbReference type="ARBA" id="ARBA00022692"/>
    </source>
</evidence>
<dbReference type="InterPro" id="IPR040176">
    <property type="entry name" value="RNF121/RNF175"/>
</dbReference>
<keyword evidence="6 9" id="KW-1133">Transmembrane helix</keyword>
<keyword evidence="4 8" id="KW-0863">Zinc-finger</keyword>
<dbReference type="GO" id="GO:0008270">
    <property type="term" value="F:zinc ion binding"/>
    <property type="evidence" value="ECO:0007669"/>
    <property type="project" value="UniProtKB-KW"/>
</dbReference>
<evidence type="ECO:0000256" key="5">
    <source>
        <dbReference type="ARBA" id="ARBA00022833"/>
    </source>
</evidence>
<evidence type="ECO:0000256" key="3">
    <source>
        <dbReference type="ARBA" id="ARBA00022723"/>
    </source>
</evidence>
<evidence type="ECO:0000313" key="12">
    <source>
        <dbReference type="Proteomes" id="UP001438707"/>
    </source>
</evidence>
<evidence type="ECO:0000259" key="10">
    <source>
        <dbReference type="PROSITE" id="PS50089"/>
    </source>
</evidence>
<dbReference type="GO" id="GO:0061630">
    <property type="term" value="F:ubiquitin protein ligase activity"/>
    <property type="evidence" value="ECO:0007669"/>
    <property type="project" value="TreeGrafter"/>
</dbReference>
<evidence type="ECO:0000256" key="8">
    <source>
        <dbReference type="PROSITE-ProRule" id="PRU00175"/>
    </source>
</evidence>
<dbReference type="InterPro" id="IPR001841">
    <property type="entry name" value="Znf_RING"/>
</dbReference>
<comment type="subcellular location">
    <subcellularLocation>
        <location evidence="1">Membrane</location>
        <topology evidence="1">Multi-pass membrane protein</topology>
    </subcellularLocation>
</comment>
<feature type="transmembrane region" description="Helical" evidence="9">
    <location>
        <begin position="297"/>
        <end position="316"/>
    </location>
</feature>
<dbReference type="GO" id="GO:0036503">
    <property type="term" value="P:ERAD pathway"/>
    <property type="evidence" value="ECO:0007669"/>
    <property type="project" value="TreeGrafter"/>
</dbReference>
<dbReference type="GO" id="GO:0005789">
    <property type="term" value="C:endoplasmic reticulum membrane"/>
    <property type="evidence" value="ECO:0007669"/>
    <property type="project" value="TreeGrafter"/>
</dbReference>
<organism evidence="11 12">
    <name type="scientific">Apatococcus lobatus</name>
    <dbReference type="NCBI Taxonomy" id="904363"/>
    <lineage>
        <taxon>Eukaryota</taxon>
        <taxon>Viridiplantae</taxon>
        <taxon>Chlorophyta</taxon>
        <taxon>core chlorophytes</taxon>
        <taxon>Trebouxiophyceae</taxon>
        <taxon>Chlorellales</taxon>
        <taxon>Chlorellaceae</taxon>
        <taxon>Apatococcus</taxon>
    </lineage>
</organism>
<keyword evidence="3" id="KW-0479">Metal-binding</keyword>
<dbReference type="GO" id="GO:0000139">
    <property type="term" value="C:Golgi membrane"/>
    <property type="evidence" value="ECO:0007669"/>
    <property type="project" value="TreeGrafter"/>
</dbReference>
<evidence type="ECO:0000313" key="11">
    <source>
        <dbReference type="EMBL" id="KAK9826280.1"/>
    </source>
</evidence>
<protein>
    <recommendedName>
        <fullName evidence="10">RING-type domain-containing protein</fullName>
    </recommendedName>
</protein>
<comment type="caution">
    <text evidence="11">The sequence shown here is derived from an EMBL/GenBank/DDBJ whole genome shotgun (WGS) entry which is preliminary data.</text>
</comment>
<keyword evidence="2 9" id="KW-0812">Transmembrane</keyword>
<evidence type="ECO:0000256" key="6">
    <source>
        <dbReference type="ARBA" id="ARBA00022989"/>
    </source>
</evidence>
<evidence type="ECO:0000256" key="9">
    <source>
        <dbReference type="SAM" id="Phobius"/>
    </source>
</evidence>
<dbReference type="PANTHER" id="PTHR13407">
    <property type="entry name" value="RNF121 PROTEIN"/>
    <property type="match status" value="1"/>
</dbReference>
<feature type="transmembrane region" description="Helical" evidence="9">
    <location>
        <begin position="134"/>
        <end position="155"/>
    </location>
</feature>
<dbReference type="SUPFAM" id="SSF57850">
    <property type="entry name" value="RING/U-box"/>
    <property type="match status" value="1"/>
</dbReference>
<feature type="domain" description="RING-type" evidence="10">
    <location>
        <begin position="183"/>
        <end position="269"/>
    </location>
</feature>